<keyword evidence="1" id="KW-1133">Transmembrane helix</keyword>
<feature type="transmembrane region" description="Helical" evidence="1">
    <location>
        <begin position="144"/>
        <end position="165"/>
    </location>
</feature>
<evidence type="ECO:0000256" key="1">
    <source>
        <dbReference type="SAM" id="Phobius"/>
    </source>
</evidence>
<gene>
    <name evidence="2" type="ORF">HHK36_023874</name>
</gene>
<dbReference type="PANTHER" id="PTHR33358:SF12">
    <property type="entry name" value="F-BOX PROTEIN WITH A DOMAIN PROTEIN"/>
    <property type="match status" value="1"/>
</dbReference>
<evidence type="ECO:0000313" key="3">
    <source>
        <dbReference type="Proteomes" id="UP000655225"/>
    </source>
</evidence>
<dbReference type="Pfam" id="PF14476">
    <property type="entry name" value="Chloroplast_duf"/>
    <property type="match status" value="1"/>
</dbReference>
<dbReference type="AlphaFoldDB" id="A0A834YRX6"/>
<keyword evidence="3" id="KW-1185">Reference proteome</keyword>
<dbReference type="PROSITE" id="PS51257">
    <property type="entry name" value="PROKAR_LIPOPROTEIN"/>
    <property type="match status" value="1"/>
</dbReference>
<dbReference type="OrthoDB" id="1897643at2759"/>
<feature type="transmembrane region" description="Helical" evidence="1">
    <location>
        <begin position="322"/>
        <end position="342"/>
    </location>
</feature>
<feature type="transmembrane region" description="Helical" evidence="1">
    <location>
        <begin position="116"/>
        <end position="138"/>
    </location>
</feature>
<dbReference type="InterPro" id="IPR027949">
    <property type="entry name" value="Chloroplast_duf"/>
</dbReference>
<dbReference type="PANTHER" id="PTHR33358">
    <property type="entry name" value="F-BOX PROTEIN WITH A DOMAIN PROTEIN"/>
    <property type="match status" value="1"/>
</dbReference>
<dbReference type="Proteomes" id="UP000655225">
    <property type="component" value="Unassembled WGS sequence"/>
</dbReference>
<dbReference type="EMBL" id="JABCRI010000017">
    <property type="protein sequence ID" value="KAF8391568.1"/>
    <property type="molecule type" value="Genomic_DNA"/>
</dbReference>
<evidence type="ECO:0008006" key="4">
    <source>
        <dbReference type="Google" id="ProtNLM"/>
    </source>
</evidence>
<accession>A0A834YRX6</accession>
<comment type="caution">
    <text evidence="2">The sequence shown here is derived from an EMBL/GenBank/DDBJ whole genome shotgun (WGS) entry which is preliminary data.</text>
</comment>
<sequence length="428" mass="46413">MATLQARLLLSSSISSSPFSSSSSTSSCARSLGVTFRAPRLKAACLSLPKYAHYKHRGVENPIEAYPSASNIPTDAEYSSTTATMVEELYAIAEIVADRAEMHANVGEQRNNWNNLLLISINAITLTAATMVGLAATVGAGTPLLAFKLSSTLLYTAATGMLLVINKIQPSQLAEEQRNASRLFRQLHEQIHTRLALRAPTSIDVKSTTEKVLALDKAYPLPLLGGMREKFPTTIDPAVWWPVQLRLQGEGVHGEIEKNGWSENLEQEMREIVGVLKRKDTAEYVRLSKLVSKTSRILSISGPLLTGIAAIVSTMVGSPLYGSWAVLIGVAAGAVASVVNTLEHGGQIGMVFEMYRNNAGFYRLMEESIESALSEKEVERRENGELFEMKVALQLGRIPSDLRDLASASSSCTKGDDHKSLGFAGKLF</sequence>
<reference evidence="2 3" key="1">
    <citation type="submission" date="2020-04" db="EMBL/GenBank/DDBJ databases">
        <title>Plant Genome Project.</title>
        <authorList>
            <person name="Zhang R.-G."/>
        </authorList>
    </citation>
    <scope>NUCLEOTIDE SEQUENCE [LARGE SCALE GENOMIC DNA]</scope>
    <source>
        <strain evidence="2">YNK0</strain>
        <tissue evidence="2">Leaf</tissue>
    </source>
</reference>
<protein>
    <recommendedName>
        <fullName evidence="4">F-box protein</fullName>
    </recommendedName>
</protein>
<organism evidence="2 3">
    <name type="scientific">Tetracentron sinense</name>
    <name type="common">Spur-leaf</name>
    <dbReference type="NCBI Taxonomy" id="13715"/>
    <lineage>
        <taxon>Eukaryota</taxon>
        <taxon>Viridiplantae</taxon>
        <taxon>Streptophyta</taxon>
        <taxon>Embryophyta</taxon>
        <taxon>Tracheophyta</taxon>
        <taxon>Spermatophyta</taxon>
        <taxon>Magnoliopsida</taxon>
        <taxon>Trochodendrales</taxon>
        <taxon>Trochodendraceae</taxon>
        <taxon>Tetracentron</taxon>
    </lineage>
</organism>
<name>A0A834YRX6_TETSI</name>
<keyword evidence="1" id="KW-0812">Transmembrane</keyword>
<evidence type="ECO:0000313" key="2">
    <source>
        <dbReference type="EMBL" id="KAF8391568.1"/>
    </source>
</evidence>
<proteinExistence type="predicted"/>
<feature type="transmembrane region" description="Helical" evidence="1">
    <location>
        <begin position="297"/>
        <end position="316"/>
    </location>
</feature>
<dbReference type="OMA" id="FEMKLAM"/>
<keyword evidence="1" id="KW-0472">Membrane</keyword>